<protein>
    <submittedName>
        <fullName evidence="3">Uncharacterized protein</fullName>
    </submittedName>
</protein>
<feature type="signal peptide" evidence="2">
    <location>
        <begin position="1"/>
        <end position="21"/>
    </location>
</feature>
<comment type="caution">
    <text evidence="3">The sequence shown here is derived from an EMBL/GenBank/DDBJ whole genome shotgun (WGS) entry which is preliminary data.</text>
</comment>
<gene>
    <name evidence="3" type="ORF">D9615_002464</name>
</gene>
<organism evidence="3 4">
    <name type="scientific">Tricholomella constricta</name>
    <dbReference type="NCBI Taxonomy" id="117010"/>
    <lineage>
        <taxon>Eukaryota</taxon>
        <taxon>Fungi</taxon>
        <taxon>Dikarya</taxon>
        <taxon>Basidiomycota</taxon>
        <taxon>Agaricomycotina</taxon>
        <taxon>Agaricomycetes</taxon>
        <taxon>Agaricomycetidae</taxon>
        <taxon>Agaricales</taxon>
        <taxon>Tricholomatineae</taxon>
        <taxon>Lyophyllaceae</taxon>
        <taxon>Tricholomella</taxon>
    </lineage>
</organism>
<evidence type="ECO:0000256" key="1">
    <source>
        <dbReference type="SAM" id="MobiDB-lite"/>
    </source>
</evidence>
<dbReference type="OrthoDB" id="2991206at2759"/>
<sequence>MSQQSHRAGLSFFGMIGGVMAALKLKQRWDDYNPVSSEEEGRVALSNTAPLASTTPYTDGDDASTGLLDPERPYKRKRRTGCCICCGIDCTLFWKAFGIVVAGLAIWNAVKLIIWAVSDAPTGLELMPAFSSSLGCLTAPHIYNTSKMIMTARMGQQHDHSFDIRGSAVGSFVIAQGDADLQDVKYEMTLRSVDAALLDDIHIQYPDISEDGSVLNSRLLITTPRTGPEAGCMRYDIIMYVPPTLKKLHVASHTTMHIQFDAAADVELDNFYITMFSMSKDNLVFPNQGVRGNLLALEIYRGWIVGDVAVVNSTTITTQRGDGITNIRAHPTTPINPTDPDPAYFRTTTGAGRTDVFYITPKEFRRPIRNVHMSSKNADMHLTYREAEFSGRVELDSGSYTATGLQRFPDPPSKEEGDGKPKWTHWAGDQDGDDQVFIKSRGWSGLYF</sequence>
<evidence type="ECO:0000256" key="2">
    <source>
        <dbReference type="SAM" id="SignalP"/>
    </source>
</evidence>
<evidence type="ECO:0000313" key="3">
    <source>
        <dbReference type="EMBL" id="KAF5385827.1"/>
    </source>
</evidence>
<reference evidence="3 4" key="1">
    <citation type="journal article" date="2020" name="ISME J.">
        <title>Uncovering the hidden diversity of litter-decomposition mechanisms in mushroom-forming fungi.</title>
        <authorList>
            <person name="Floudas D."/>
            <person name="Bentzer J."/>
            <person name="Ahren D."/>
            <person name="Johansson T."/>
            <person name="Persson P."/>
            <person name="Tunlid A."/>
        </authorList>
    </citation>
    <scope>NUCLEOTIDE SEQUENCE [LARGE SCALE GENOMIC DNA]</scope>
    <source>
        <strain evidence="3 4">CBS 661.87</strain>
    </source>
</reference>
<dbReference type="Proteomes" id="UP000565441">
    <property type="component" value="Unassembled WGS sequence"/>
</dbReference>
<feature type="chain" id="PRO_5034654801" evidence="2">
    <location>
        <begin position="22"/>
        <end position="448"/>
    </location>
</feature>
<dbReference type="AlphaFoldDB" id="A0A8H5HM47"/>
<dbReference type="EMBL" id="JAACJP010000003">
    <property type="protein sequence ID" value="KAF5385827.1"/>
    <property type="molecule type" value="Genomic_DNA"/>
</dbReference>
<feature type="compositionally biased region" description="Basic and acidic residues" evidence="1">
    <location>
        <begin position="412"/>
        <end position="421"/>
    </location>
</feature>
<proteinExistence type="predicted"/>
<keyword evidence="4" id="KW-1185">Reference proteome</keyword>
<feature type="region of interest" description="Disordered" evidence="1">
    <location>
        <begin position="50"/>
        <end position="70"/>
    </location>
</feature>
<accession>A0A8H5HM47</accession>
<feature type="region of interest" description="Disordered" evidence="1">
    <location>
        <begin position="400"/>
        <end position="431"/>
    </location>
</feature>
<evidence type="ECO:0000313" key="4">
    <source>
        <dbReference type="Proteomes" id="UP000565441"/>
    </source>
</evidence>
<keyword evidence="2" id="KW-0732">Signal</keyword>
<name>A0A8H5HM47_9AGAR</name>